<keyword evidence="3" id="KW-1185">Reference proteome</keyword>
<evidence type="ECO:0000313" key="2">
    <source>
        <dbReference type="EMBL" id="SHJ70486.1"/>
    </source>
</evidence>
<name>A0A1M6LH19_9PROT</name>
<accession>A0A1M6LH19</accession>
<reference evidence="2 3" key="1">
    <citation type="submission" date="2016-11" db="EMBL/GenBank/DDBJ databases">
        <authorList>
            <person name="Jaros S."/>
            <person name="Januszkiewicz K."/>
            <person name="Wedrychowicz H."/>
        </authorList>
    </citation>
    <scope>NUCLEOTIDE SEQUENCE [LARGE SCALE GENOMIC DNA]</scope>
    <source>
        <strain evidence="2 3">DSM 14916</strain>
    </source>
</reference>
<protein>
    <submittedName>
        <fullName evidence="2">Uncharacterized protein</fullName>
    </submittedName>
</protein>
<evidence type="ECO:0000313" key="3">
    <source>
        <dbReference type="Proteomes" id="UP000184387"/>
    </source>
</evidence>
<gene>
    <name evidence="2" type="ORF">SAMN02745194_03173</name>
</gene>
<dbReference type="EMBL" id="FQZF01000018">
    <property type="protein sequence ID" value="SHJ70486.1"/>
    <property type="molecule type" value="Genomic_DNA"/>
</dbReference>
<dbReference type="Proteomes" id="UP000184387">
    <property type="component" value="Unassembled WGS sequence"/>
</dbReference>
<proteinExistence type="predicted"/>
<organism evidence="2 3">
    <name type="scientific">Muricoccus roseus</name>
    <dbReference type="NCBI Taxonomy" id="198092"/>
    <lineage>
        <taxon>Bacteria</taxon>
        <taxon>Pseudomonadati</taxon>
        <taxon>Pseudomonadota</taxon>
        <taxon>Alphaproteobacteria</taxon>
        <taxon>Acetobacterales</taxon>
        <taxon>Roseomonadaceae</taxon>
        <taxon>Muricoccus</taxon>
    </lineage>
</organism>
<sequence length="74" mass="8129">MMRMRSLPVIRRPGASEALPARSTARPAPDALLTAVKDLVDHARAHDLPLADEVLTDVLAKLHGWPVEELNRLS</sequence>
<evidence type="ECO:0000256" key="1">
    <source>
        <dbReference type="SAM" id="MobiDB-lite"/>
    </source>
</evidence>
<feature type="region of interest" description="Disordered" evidence="1">
    <location>
        <begin position="1"/>
        <end position="26"/>
    </location>
</feature>
<dbReference type="AlphaFoldDB" id="A0A1M6LH19"/>